<keyword evidence="7 12" id="KW-0812">Transmembrane</keyword>
<evidence type="ECO:0000313" key="14">
    <source>
        <dbReference type="EMBL" id="PSR35520.1"/>
    </source>
</evidence>
<comment type="similarity">
    <text evidence="2">Belongs to the EamA transporter family.</text>
</comment>
<reference evidence="14 15" key="1">
    <citation type="journal article" date="2014" name="BMC Genomics">
        <title>Comparison of environmental and isolate Sulfobacillus genomes reveals diverse carbon, sulfur, nitrogen, and hydrogen metabolisms.</title>
        <authorList>
            <person name="Justice N.B."/>
            <person name="Norman A."/>
            <person name="Brown C.T."/>
            <person name="Singh A."/>
            <person name="Thomas B.C."/>
            <person name="Banfield J.F."/>
        </authorList>
    </citation>
    <scope>NUCLEOTIDE SEQUENCE [LARGE SCALE GENOMIC DNA]</scope>
    <source>
        <strain evidence="14">AMDSBA4</strain>
    </source>
</reference>
<dbReference type="PANTHER" id="PTHR30561">
    <property type="entry name" value="SMR FAMILY PROTON-DEPENDENT DRUG EFFLUX TRANSPORTER SUGE"/>
    <property type="match status" value="1"/>
</dbReference>
<feature type="transmembrane region" description="Helical" evidence="12">
    <location>
        <begin position="242"/>
        <end position="260"/>
    </location>
</feature>
<keyword evidence="8" id="KW-0448">Lipopolysaccharide biosynthesis</keyword>
<keyword evidence="11 12" id="KW-0472">Membrane</keyword>
<keyword evidence="5" id="KW-0997">Cell inner membrane</keyword>
<evidence type="ECO:0000256" key="9">
    <source>
        <dbReference type="ARBA" id="ARBA00022989"/>
    </source>
</evidence>
<dbReference type="EMBL" id="PXYW01000001">
    <property type="protein sequence ID" value="PSR35520.1"/>
    <property type="molecule type" value="Genomic_DNA"/>
</dbReference>
<evidence type="ECO:0000256" key="10">
    <source>
        <dbReference type="ARBA" id="ARBA00023098"/>
    </source>
</evidence>
<evidence type="ECO:0000256" key="8">
    <source>
        <dbReference type="ARBA" id="ARBA00022985"/>
    </source>
</evidence>
<protein>
    <submittedName>
        <fullName evidence="14">LuxR family transcriptional regulator</fullName>
    </submittedName>
</protein>
<name>A0A2T2XM09_9FIRM</name>
<feature type="transmembrane region" description="Helical" evidence="12">
    <location>
        <begin position="148"/>
        <end position="169"/>
    </location>
</feature>
<dbReference type="InterPro" id="IPR000390">
    <property type="entry name" value="Small_drug/metabolite_transptr"/>
</dbReference>
<sequence length="286" mass="31240">MFSIAVLCIVVSGFLHAVWNLFTKKSGNPAIFLWLLQWMAIVFYLPWALVSLANHSVPFQGWLFLMCGMLAHGGYVLLLSQIYVVGDLSQAYPMMRGVSPLLVPLLGTFVLDERLPVPGWIGVIGIILGIVLLGSWRLGRDTRGRYRLDYKVMGLALAVGLAITTYTVLDKITLRYVPPVTLNDATNVGNLVALSLVVLRSSVIKEEWQAHWKTIVVGGLISPGSYLLFLVALRLAPVAQVAPMREIGTVFGTILGIAVLKETDRTRRLVAAELITGGVILLGIFG</sequence>
<dbReference type="Proteomes" id="UP000242972">
    <property type="component" value="Unassembled WGS sequence"/>
</dbReference>
<evidence type="ECO:0000256" key="7">
    <source>
        <dbReference type="ARBA" id="ARBA00022692"/>
    </source>
</evidence>
<dbReference type="InterPro" id="IPR037185">
    <property type="entry name" value="EmrE-like"/>
</dbReference>
<keyword evidence="10" id="KW-0443">Lipid metabolism</keyword>
<evidence type="ECO:0000256" key="12">
    <source>
        <dbReference type="SAM" id="Phobius"/>
    </source>
</evidence>
<comment type="caution">
    <text evidence="14">The sequence shown here is derived from an EMBL/GenBank/DDBJ whole genome shotgun (WGS) entry which is preliminary data.</text>
</comment>
<dbReference type="GO" id="GO:0022857">
    <property type="term" value="F:transmembrane transporter activity"/>
    <property type="evidence" value="ECO:0007669"/>
    <property type="project" value="InterPro"/>
</dbReference>
<feature type="transmembrane region" description="Helical" evidence="12">
    <location>
        <begin position="30"/>
        <end position="50"/>
    </location>
</feature>
<feature type="domain" description="EamA" evidence="13">
    <location>
        <begin position="4"/>
        <end position="133"/>
    </location>
</feature>
<dbReference type="GO" id="GO:0009103">
    <property type="term" value="P:lipopolysaccharide biosynthetic process"/>
    <property type="evidence" value="ECO:0007669"/>
    <property type="project" value="UniProtKB-KW"/>
</dbReference>
<keyword evidence="4" id="KW-0444">Lipid biosynthesis</keyword>
<evidence type="ECO:0000256" key="3">
    <source>
        <dbReference type="ARBA" id="ARBA00022475"/>
    </source>
</evidence>
<evidence type="ECO:0000313" key="15">
    <source>
        <dbReference type="Proteomes" id="UP000242972"/>
    </source>
</evidence>
<dbReference type="GO" id="GO:0005886">
    <property type="term" value="C:plasma membrane"/>
    <property type="evidence" value="ECO:0007669"/>
    <property type="project" value="UniProtKB-SubCell"/>
</dbReference>
<feature type="domain" description="EamA" evidence="13">
    <location>
        <begin position="154"/>
        <end position="282"/>
    </location>
</feature>
<accession>A0A2T2XM09</accession>
<feature type="transmembrane region" description="Helical" evidence="12">
    <location>
        <begin position="117"/>
        <end position="136"/>
    </location>
</feature>
<proteinExistence type="inferred from homology"/>
<evidence type="ECO:0000256" key="6">
    <source>
        <dbReference type="ARBA" id="ARBA00022556"/>
    </source>
</evidence>
<dbReference type="Pfam" id="PF00892">
    <property type="entry name" value="EamA"/>
    <property type="match status" value="2"/>
</dbReference>
<keyword evidence="9 12" id="KW-1133">Transmembrane helix</keyword>
<evidence type="ECO:0000256" key="4">
    <source>
        <dbReference type="ARBA" id="ARBA00022516"/>
    </source>
</evidence>
<organism evidence="14 15">
    <name type="scientific">Sulfobacillus benefaciens</name>
    <dbReference type="NCBI Taxonomy" id="453960"/>
    <lineage>
        <taxon>Bacteria</taxon>
        <taxon>Bacillati</taxon>
        <taxon>Bacillota</taxon>
        <taxon>Clostridia</taxon>
        <taxon>Eubacteriales</taxon>
        <taxon>Clostridiales Family XVII. Incertae Sedis</taxon>
        <taxon>Sulfobacillus</taxon>
    </lineage>
</organism>
<evidence type="ECO:0000256" key="2">
    <source>
        <dbReference type="ARBA" id="ARBA00007362"/>
    </source>
</evidence>
<feature type="transmembrane region" description="Helical" evidence="12">
    <location>
        <begin position="62"/>
        <end position="85"/>
    </location>
</feature>
<gene>
    <name evidence="14" type="ORF">C7B46_00570</name>
</gene>
<comment type="subcellular location">
    <subcellularLocation>
        <location evidence="1">Cell membrane</location>
        <topology evidence="1">Multi-pass membrane protein</topology>
    </subcellularLocation>
</comment>
<evidence type="ECO:0000259" key="13">
    <source>
        <dbReference type="Pfam" id="PF00892"/>
    </source>
</evidence>
<dbReference type="AlphaFoldDB" id="A0A2T2XM09"/>
<dbReference type="PANTHER" id="PTHR30561:SF9">
    <property type="entry name" value="4-AMINO-4-DEOXY-L-ARABINOSE-PHOSPHOUNDECAPRENOL FLIPPASE SUBUNIT ARNF-RELATED"/>
    <property type="match status" value="1"/>
</dbReference>
<feature type="transmembrane region" description="Helical" evidence="12">
    <location>
        <begin position="215"/>
        <end position="236"/>
    </location>
</feature>
<evidence type="ECO:0000256" key="11">
    <source>
        <dbReference type="ARBA" id="ARBA00023136"/>
    </source>
</evidence>
<dbReference type="Gene3D" id="1.10.3730.20">
    <property type="match status" value="2"/>
</dbReference>
<dbReference type="SUPFAM" id="SSF103481">
    <property type="entry name" value="Multidrug resistance efflux transporter EmrE"/>
    <property type="match status" value="2"/>
</dbReference>
<evidence type="ECO:0000256" key="1">
    <source>
        <dbReference type="ARBA" id="ARBA00004651"/>
    </source>
</evidence>
<dbReference type="InterPro" id="IPR000620">
    <property type="entry name" value="EamA_dom"/>
</dbReference>
<evidence type="ECO:0000256" key="5">
    <source>
        <dbReference type="ARBA" id="ARBA00022519"/>
    </source>
</evidence>
<keyword evidence="3" id="KW-1003">Cell membrane</keyword>
<feature type="transmembrane region" description="Helical" evidence="12">
    <location>
        <begin position="185"/>
        <end position="203"/>
    </location>
</feature>
<keyword evidence="6" id="KW-0441">Lipid A biosynthesis</keyword>